<feature type="domain" description="M23ase beta-sheet core" evidence="1">
    <location>
        <begin position="148"/>
        <end position="177"/>
    </location>
</feature>
<organism evidence="2 3">
    <name type="scientific">Polaribacter atrinae</name>
    <dbReference type="NCBI Taxonomy" id="1333662"/>
    <lineage>
        <taxon>Bacteria</taxon>
        <taxon>Pseudomonadati</taxon>
        <taxon>Bacteroidota</taxon>
        <taxon>Flavobacteriia</taxon>
        <taxon>Flavobacteriales</taxon>
        <taxon>Flavobacteriaceae</taxon>
    </lineage>
</organism>
<keyword evidence="3" id="KW-1185">Reference proteome</keyword>
<protein>
    <submittedName>
        <fullName evidence="2">Peptidase M23</fullName>
    </submittedName>
</protein>
<gene>
    <name evidence="2" type="ORF">LPB303_04355</name>
</gene>
<dbReference type="AlphaFoldDB" id="A0A176TF30"/>
<comment type="caution">
    <text evidence="2">The sequence shown here is derived from an EMBL/GenBank/DDBJ whole genome shotgun (WGS) entry which is preliminary data.</text>
</comment>
<dbReference type="InterPro" id="IPR050570">
    <property type="entry name" value="Cell_wall_metabolism_enzyme"/>
</dbReference>
<dbReference type="PANTHER" id="PTHR21666">
    <property type="entry name" value="PEPTIDASE-RELATED"/>
    <property type="match status" value="1"/>
</dbReference>
<evidence type="ECO:0000313" key="3">
    <source>
        <dbReference type="Proteomes" id="UP000076923"/>
    </source>
</evidence>
<dbReference type="CDD" id="cd12797">
    <property type="entry name" value="M23_peptidase"/>
    <property type="match status" value="1"/>
</dbReference>
<dbReference type="Pfam" id="PF01551">
    <property type="entry name" value="Peptidase_M23"/>
    <property type="match status" value="2"/>
</dbReference>
<feature type="domain" description="M23ase beta-sheet core" evidence="1">
    <location>
        <begin position="61"/>
        <end position="127"/>
    </location>
</feature>
<evidence type="ECO:0000259" key="1">
    <source>
        <dbReference type="Pfam" id="PF01551"/>
    </source>
</evidence>
<dbReference type="Gene3D" id="2.70.70.10">
    <property type="entry name" value="Glucose Permease (Domain IIA)"/>
    <property type="match status" value="1"/>
</dbReference>
<dbReference type="GO" id="GO:0004222">
    <property type="term" value="F:metalloendopeptidase activity"/>
    <property type="evidence" value="ECO:0007669"/>
    <property type="project" value="TreeGrafter"/>
</dbReference>
<reference evidence="2 3" key="1">
    <citation type="submission" date="2016-02" db="EMBL/GenBank/DDBJ databases">
        <title>Draft genome sequence of Polaribacter atrinae KACC17473.</title>
        <authorList>
            <person name="Shin S.-K."/>
            <person name="Yi H."/>
        </authorList>
    </citation>
    <scope>NUCLEOTIDE SEQUENCE [LARGE SCALE GENOMIC DNA]</scope>
    <source>
        <strain evidence="2 3">KACC 17473</strain>
    </source>
</reference>
<accession>A0A176TF30</accession>
<sequence>MIFPIFAENIFILRQTLLLFTFLSAFFSFSQEKYPKDYFRNPLGIPTILSGTFGELRSNHFHSGVDIKTQGREGLKIYAAAEGYISRIKVAQYGFGKAIYITHPNGFTTVYAHISKYADKIQEYVKAIQYKKENYETGNLFFKADQFPVKKGEVIAFSGDTGSSGGPHLHFEIRDTSTEHIINPLFFGLKPIDTNPPTFLALKMYPLDQNARINNKNRSTVISLKSIEKGKYKVGKIAASGHIGFSVNVFDQLDKAYNKNGIFSLEMLVNGKRFYHHDVETFSFAESKFINLHIDYPHYKKYKKKYQKTYKEKANKLSTYKGLIDNGILNIENGLNYNIEIIAKDYKGNTSTLKIPITGVKNNTIFTQPKDTTAYKIVAKNFQKFKEENVTVAFPKNTFYEDVYLDFKVDKGVAKIHTPNIPLDKSFTLTFNVSKYSEAEKKQLYIANVENSKYPYYLSTRKKDSTFYTTTKTLGKYALVSDTHKPKASVLYFKNNDWISKRETIKVKISDIGSGIKNYRATLDGEWILMEYNHKKRILTYNFSDKKLVGSKHIFKIVVSDNVGNTNTLSTTFFKKQVN</sequence>
<proteinExistence type="predicted"/>
<dbReference type="SUPFAM" id="SSF51261">
    <property type="entry name" value="Duplicated hybrid motif"/>
    <property type="match status" value="2"/>
</dbReference>
<dbReference type="OrthoDB" id="9810477at2"/>
<dbReference type="RefSeq" id="WP_068448478.1">
    <property type="nucleotide sequence ID" value="NZ_CP150660.1"/>
</dbReference>
<dbReference type="EMBL" id="LVWE01000005">
    <property type="protein sequence ID" value="OAD46153.1"/>
    <property type="molecule type" value="Genomic_DNA"/>
</dbReference>
<name>A0A176TF30_9FLAO</name>
<dbReference type="InterPro" id="IPR011055">
    <property type="entry name" value="Dup_hybrid_motif"/>
</dbReference>
<evidence type="ECO:0000313" key="2">
    <source>
        <dbReference type="EMBL" id="OAD46153.1"/>
    </source>
</evidence>
<dbReference type="PANTHER" id="PTHR21666:SF285">
    <property type="entry name" value="M23 FAMILY METALLOPEPTIDASE"/>
    <property type="match status" value="1"/>
</dbReference>
<dbReference type="STRING" id="1333662.LPB303_04355"/>
<dbReference type="InterPro" id="IPR016047">
    <property type="entry name" value="M23ase_b-sheet_dom"/>
</dbReference>
<dbReference type="Proteomes" id="UP000076923">
    <property type="component" value="Unassembled WGS sequence"/>
</dbReference>